<organism evidence="1">
    <name type="scientific">marine sediment metagenome</name>
    <dbReference type="NCBI Taxonomy" id="412755"/>
    <lineage>
        <taxon>unclassified sequences</taxon>
        <taxon>metagenomes</taxon>
        <taxon>ecological metagenomes</taxon>
    </lineage>
</organism>
<feature type="non-terminal residue" evidence="1">
    <location>
        <position position="30"/>
    </location>
</feature>
<proteinExistence type="predicted"/>
<comment type="caution">
    <text evidence="1">The sequence shown here is derived from an EMBL/GenBank/DDBJ whole genome shotgun (WGS) entry which is preliminary data.</text>
</comment>
<protein>
    <submittedName>
        <fullName evidence="1">Uncharacterized protein</fullName>
    </submittedName>
</protein>
<name>X1W0V0_9ZZZZ</name>
<dbReference type="EMBL" id="BARW01043580">
    <property type="protein sequence ID" value="GAJ20840.1"/>
    <property type="molecule type" value="Genomic_DNA"/>
</dbReference>
<sequence>YSPQGYDFKAAEAKKHPFPLSRGRGITRKD</sequence>
<reference evidence="1" key="1">
    <citation type="journal article" date="2014" name="Front. Microbiol.">
        <title>High frequency of phylogenetically diverse reductive dehalogenase-homologous genes in deep subseafloor sedimentary metagenomes.</title>
        <authorList>
            <person name="Kawai M."/>
            <person name="Futagami T."/>
            <person name="Toyoda A."/>
            <person name="Takaki Y."/>
            <person name="Nishi S."/>
            <person name="Hori S."/>
            <person name="Arai W."/>
            <person name="Tsubouchi T."/>
            <person name="Morono Y."/>
            <person name="Uchiyama I."/>
            <person name="Ito T."/>
            <person name="Fujiyama A."/>
            <person name="Inagaki F."/>
            <person name="Takami H."/>
        </authorList>
    </citation>
    <scope>NUCLEOTIDE SEQUENCE</scope>
    <source>
        <strain evidence="1">Expedition CK06-06</strain>
    </source>
</reference>
<gene>
    <name evidence="1" type="ORF">S12H4_63705</name>
</gene>
<dbReference type="AlphaFoldDB" id="X1W0V0"/>
<accession>X1W0V0</accession>
<feature type="non-terminal residue" evidence="1">
    <location>
        <position position="1"/>
    </location>
</feature>
<evidence type="ECO:0000313" key="1">
    <source>
        <dbReference type="EMBL" id="GAJ20840.1"/>
    </source>
</evidence>